<sequence>MDRQYSAVKVIASTVLVFNSGLAIYNSWGDAGSVAFVLGSTAALALLFLCLRELERGASRDRIKAAVWALSTLLMAMFASRIWVAPLMSPVVEAAVWLMAVATMAGGFWAFFLN</sequence>
<keyword evidence="1" id="KW-0472">Membrane</keyword>
<dbReference type="PANTHER" id="PTHR46610:SF11">
    <property type="entry name" value="PGG DOMAIN-CONTAINING PROTEIN"/>
    <property type="match status" value="1"/>
</dbReference>
<accession>A0ABC9DWW1</accession>
<reference evidence="2" key="1">
    <citation type="submission" date="2024-10" db="EMBL/GenBank/DDBJ databases">
        <authorList>
            <person name="Ryan C."/>
        </authorList>
    </citation>
    <scope>NUCLEOTIDE SEQUENCE [LARGE SCALE GENOMIC DNA]</scope>
</reference>
<protein>
    <submittedName>
        <fullName evidence="2">Uncharacterized protein</fullName>
    </submittedName>
</protein>
<evidence type="ECO:0000313" key="3">
    <source>
        <dbReference type="Proteomes" id="UP001497457"/>
    </source>
</evidence>
<name>A0ABC9DWW1_9POAL</name>
<proteinExistence type="predicted"/>
<feature type="transmembrane region" description="Helical" evidence="1">
    <location>
        <begin position="63"/>
        <end position="83"/>
    </location>
</feature>
<dbReference type="Proteomes" id="UP001497457">
    <property type="component" value="Chromosome 35b"/>
</dbReference>
<dbReference type="EMBL" id="OZ075145">
    <property type="protein sequence ID" value="CAL5046596.1"/>
    <property type="molecule type" value="Genomic_DNA"/>
</dbReference>
<feature type="transmembrane region" description="Helical" evidence="1">
    <location>
        <begin position="31"/>
        <end position="51"/>
    </location>
</feature>
<feature type="transmembrane region" description="Helical" evidence="1">
    <location>
        <begin position="95"/>
        <end position="113"/>
    </location>
</feature>
<feature type="transmembrane region" description="Helical" evidence="1">
    <location>
        <begin position="7"/>
        <end position="25"/>
    </location>
</feature>
<evidence type="ECO:0000313" key="2">
    <source>
        <dbReference type="EMBL" id="CAL5046596.1"/>
    </source>
</evidence>
<keyword evidence="1" id="KW-1133">Transmembrane helix</keyword>
<dbReference type="PANTHER" id="PTHR46610">
    <property type="entry name" value="OS05G0181300 PROTEIN"/>
    <property type="match status" value="1"/>
</dbReference>
<dbReference type="InterPro" id="IPR045501">
    <property type="entry name" value="DUF6490"/>
</dbReference>
<organism evidence="2 3">
    <name type="scientific">Urochloa decumbens</name>
    <dbReference type="NCBI Taxonomy" id="240449"/>
    <lineage>
        <taxon>Eukaryota</taxon>
        <taxon>Viridiplantae</taxon>
        <taxon>Streptophyta</taxon>
        <taxon>Embryophyta</taxon>
        <taxon>Tracheophyta</taxon>
        <taxon>Spermatophyta</taxon>
        <taxon>Magnoliopsida</taxon>
        <taxon>Liliopsida</taxon>
        <taxon>Poales</taxon>
        <taxon>Poaceae</taxon>
        <taxon>PACMAD clade</taxon>
        <taxon>Panicoideae</taxon>
        <taxon>Panicodae</taxon>
        <taxon>Paniceae</taxon>
        <taxon>Melinidinae</taxon>
        <taxon>Urochloa</taxon>
    </lineage>
</organism>
<keyword evidence="1" id="KW-0812">Transmembrane</keyword>
<keyword evidence="3" id="KW-1185">Reference proteome</keyword>
<dbReference type="AlphaFoldDB" id="A0ABC9DWW1"/>
<gene>
    <name evidence="2" type="ORF">URODEC1_LOCUS89426</name>
</gene>
<dbReference type="Pfam" id="PF20100">
    <property type="entry name" value="DUF6490"/>
    <property type="match status" value="1"/>
</dbReference>
<evidence type="ECO:0000256" key="1">
    <source>
        <dbReference type="SAM" id="Phobius"/>
    </source>
</evidence>